<sequence length="300" mass="32524">MSYLEKTRHRLIGTPDLQLVEVCLPVPTALIGTVHIGAINIIPRVGATEDIIDVFSLEGFALVVAFLERVEIRAGGADEGVLAGKMARVEVGVWYAANREEIGARWAEEEHFRESNSVPGGVGVGASPRELVLEACRRNNTDLLQEVLDAITKPDKKGAPVKIAQLLNTARDGIGNGVLHLAASFGNYEILDLLLDQEGLEIDELDRLEKDTPLHKAIRYVNTLDKSDWNHGHGIVDILLDAGCDPRIRNGAKLKAVELADPRNEDLRSMLRKAEFNIMAGNDVVVEDDAGGVGSGSESD</sequence>
<reference evidence="3 4" key="1">
    <citation type="submission" date="2019-11" db="EMBL/GenBank/DDBJ databases">
        <title>Venturia inaequalis Genome Resource.</title>
        <authorList>
            <person name="Lichtner F.J."/>
        </authorList>
    </citation>
    <scope>NUCLEOTIDE SEQUENCE [LARGE SCALE GENOMIC DNA]</scope>
    <source>
        <strain evidence="3">Bline_iso_100314</strain>
    </source>
</reference>
<dbReference type="SMART" id="SM00248">
    <property type="entry name" value="ANK"/>
    <property type="match status" value="2"/>
</dbReference>
<gene>
    <name evidence="3" type="ORF">BLS_006969</name>
</gene>
<organism evidence="3 4">
    <name type="scientific">Venturia inaequalis</name>
    <name type="common">Apple scab fungus</name>
    <dbReference type="NCBI Taxonomy" id="5025"/>
    <lineage>
        <taxon>Eukaryota</taxon>
        <taxon>Fungi</taxon>
        <taxon>Dikarya</taxon>
        <taxon>Ascomycota</taxon>
        <taxon>Pezizomycotina</taxon>
        <taxon>Dothideomycetes</taxon>
        <taxon>Pleosporomycetidae</taxon>
        <taxon>Venturiales</taxon>
        <taxon>Venturiaceae</taxon>
        <taxon>Venturia</taxon>
    </lineage>
</organism>
<protein>
    <recommendedName>
        <fullName evidence="5">Ankyrin repeat protein</fullName>
    </recommendedName>
</protein>
<evidence type="ECO:0000313" key="3">
    <source>
        <dbReference type="EMBL" id="KAE9966483.1"/>
    </source>
</evidence>
<evidence type="ECO:0000313" key="4">
    <source>
        <dbReference type="Proteomes" id="UP000433883"/>
    </source>
</evidence>
<dbReference type="SUPFAM" id="SSF48403">
    <property type="entry name" value="Ankyrin repeat"/>
    <property type="match status" value="1"/>
</dbReference>
<dbReference type="Proteomes" id="UP000433883">
    <property type="component" value="Unassembled WGS sequence"/>
</dbReference>
<dbReference type="InterPro" id="IPR002110">
    <property type="entry name" value="Ankyrin_rpt"/>
</dbReference>
<evidence type="ECO:0000256" key="1">
    <source>
        <dbReference type="ARBA" id="ARBA00022737"/>
    </source>
</evidence>
<proteinExistence type="predicted"/>
<dbReference type="EMBL" id="WNWQ01000527">
    <property type="protein sequence ID" value="KAE9966483.1"/>
    <property type="molecule type" value="Genomic_DNA"/>
</dbReference>
<dbReference type="PANTHER" id="PTHR24134">
    <property type="entry name" value="ANKYRIN REPEAT-CONTAINING PROTEIN DDB_G0279043"/>
    <property type="match status" value="1"/>
</dbReference>
<dbReference type="Gene3D" id="1.25.40.20">
    <property type="entry name" value="Ankyrin repeat-containing domain"/>
    <property type="match status" value="1"/>
</dbReference>
<dbReference type="PANTHER" id="PTHR24134:SF9">
    <property type="entry name" value="ANKYRIN REPEAT AND SOCS BOX PROTEIN 8"/>
    <property type="match status" value="1"/>
</dbReference>
<evidence type="ECO:0008006" key="5">
    <source>
        <dbReference type="Google" id="ProtNLM"/>
    </source>
</evidence>
<accession>A0A8H3UBW6</accession>
<keyword evidence="1" id="KW-0677">Repeat</keyword>
<keyword evidence="2" id="KW-0040">ANK repeat</keyword>
<dbReference type="InterPro" id="IPR036770">
    <property type="entry name" value="Ankyrin_rpt-contain_sf"/>
</dbReference>
<comment type="caution">
    <text evidence="3">The sequence shown here is derived from an EMBL/GenBank/DDBJ whole genome shotgun (WGS) entry which is preliminary data.</text>
</comment>
<dbReference type="AlphaFoldDB" id="A0A8H3UBW6"/>
<name>A0A8H3UBW6_VENIN</name>
<dbReference type="Pfam" id="PF12796">
    <property type="entry name" value="Ank_2"/>
    <property type="match status" value="1"/>
</dbReference>
<evidence type="ECO:0000256" key="2">
    <source>
        <dbReference type="ARBA" id="ARBA00023043"/>
    </source>
</evidence>